<organism evidence="2 3">
    <name type="scientific">Flagellimonas lutimaris</name>
    <dbReference type="NCBI Taxonomy" id="475082"/>
    <lineage>
        <taxon>Bacteria</taxon>
        <taxon>Pseudomonadati</taxon>
        <taxon>Bacteroidota</taxon>
        <taxon>Flavobacteriia</taxon>
        <taxon>Flavobacteriales</taxon>
        <taxon>Flavobacteriaceae</taxon>
        <taxon>Flagellimonas</taxon>
    </lineage>
</organism>
<keyword evidence="3" id="KW-1185">Reference proteome</keyword>
<dbReference type="InterPro" id="IPR021255">
    <property type="entry name" value="DUF2807"/>
</dbReference>
<protein>
    <submittedName>
        <fullName evidence="2">DUF2807 domain-containing protein</fullName>
    </submittedName>
</protein>
<reference evidence="2 3" key="1">
    <citation type="submission" date="2018-08" db="EMBL/GenBank/DDBJ databases">
        <title>Proposal of Muricauda 72 sp.nov. and Muricauda NH166 sp.nov., isolated from seawater.</title>
        <authorList>
            <person name="Cheng H."/>
            <person name="Wu Y.-H."/>
            <person name="Guo L.-L."/>
            <person name="Xu X.-W."/>
        </authorList>
    </citation>
    <scope>NUCLEOTIDE SEQUENCE [LARGE SCALE GENOMIC DNA]</scope>
    <source>
        <strain evidence="2 3">KCTC 22173</strain>
    </source>
</reference>
<dbReference type="Proteomes" id="UP000266067">
    <property type="component" value="Unassembled WGS sequence"/>
</dbReference>
<gene>
    <name evidence="2" type="ORF">D2V08_08825</name>
</gene>
<dbReference type="Gene3D" id="2.160.20.120">
    <property type="match status" value="1"/>
</dbReference>
<evidence type="ECO:0000259" key="1">
    <source>
        <dbReference type="Pfam" id="PF10988"/>
    </source>
</evidence>
<comment type="caution">
    <text evidence="2">The sequence shown here is derived from an EMBL/GenBank/DDBJ whole genome shotgun (WGS) entry which is preliminary data.</text>
</comment>
<name>A0A3A1N8Y8_9FLAO</name>
<accession>A0A3A1N8Y8</accession>
<proteinExistence type="predicted"/>
<dbReference type="OrthoDB" id="1419485at2"/>
<evidence type="ECO:0000313" key="3">
    <source>
        <dbReference type="Proteomes" id="UP000266067"/>
    </source>
</evidence>
<sequence length="300" mass="32940">MGFFIGIDFEVNCISLNGISPIKMRTIMKKLLILLLVVSPIVSIAQRKPKIKGSRIVTQVSEELPPFDAIVLNDDLEINLDKSFGPGYHIIADDNLIDVLKFEVKDGTLVISSYYNITAKKELEITVNYTELKAITLKNGSVVSKNIIESNELFVDGFNNAKMDIKANAAVMDVNLEDTSSGDFHVEVDSLNINLNKRAQAYVYAQINAGALDVEGNSSLTMEGTSERLQANLLDTAKYRGESMQIGSCQLKITGNANARVYAFNDIRINATGGASIYLYGTPNIAITEFLDTAQLIKKE</sequence>
<dbReference type="AlphaFoldDB" id="A0A3A1N8Y8"/>
<dbReference type="Pfam" id="PF10988">
    <property type="entry name" value="DUF2807"/>
    <property type="match status" value="1"/>
</dbReference>
<evidence type="ECO:0000313" key="2">
    <source>
        <dbReference type="EMBL" id="RIV35440.1"/>
    </source>
</evidence>
<dbReference type="EMBL" id="QXFH01000070">
    <property type="protein sequence ID" value="RIV35440.1"/>
    <property type="molecule type" value="Genomic_DNA"/>
</dbReference>
<feature type="domain" description="Putative auto-transporter adhesin head GIN" evidence="1">
    <location>
        <begin position="66"/>
        <end position="283"/>
    </location>
</feature>